<organism evidence="2 3">
    <name type="scientific">Salix udensis</name>
    <dbReference type="NCBI Taxonomy" id="889485"/>
    <lineage>
        <taxon>Eukaryota</taxon>
        <taxon>Viridiplantae</taxon>
        <taxon>Streptophyta</taxon>
        <taxon>Embryophyta</taxon>
        <taxon>Tracheophyta</taxon>
        <taxon>Spermatophyta</taxon>
        <taxon>Magnoliopsida</taxon>
        <taxon>eudicotyledons</taxon>
        <taxon>Gunneridae</taxon>
        <taxon>Pentapetalae</taxon>
        <taxon>rosids</taxon>
        <taxon>fabids</taxon>
        <taxon>Malpighiales</taxon>
        <taxon>Salicaceae</taxon>
        <taxon>Saliceae</taxon>
        <taxon>Salix</taxon>
    </lineage>
</organism>
<evidence type="ECO:0000313" key="3">
    <source>
        <dbReference type="Proteomes" id="UP001162972"/>
    </source>
</evidence>
<evidence type="ECO:0000313" key="2">
    <source>
        <dbReference type="EMBL" id="KAJ6413703.1"/>
    </source>
</evidence>
<dbReference type="Proteomes" id="UP001162972">
    <property type="component" value="Chromosome 5"/>
</dbReference>
<name>A0AAD6JZG4_9ROSI</name>
<proteinExistence type="predicted"/>
<sequence>MSEPNKPRSGSSSSTFANLPHPRGATKNELVKNIITSISPSSKK</sequence>
<gene>
    <name evidence="2" type="ORF">OIU84_006499</name>
</gene>
<accession>A0AAD6JZG4</accession>
<dbReference type="EMBL" id="JAPFFJ010000013">
    <property type="protein sequence ID" value="KAJ6413703.1"/>
    <property type="molecule type" value="Genomic_DNA"/>
</dbReference>
<dbReference type="AlphaFoldDB" id="A0AAD6JZG4"/>
<reference evidence="2 3" key="1">
    <citation type="journal article" date="2023" name="Int. J. Mol. Sci.">
        <title>De Novo Assembly and Annotation of 11 Diverse Shrub Willow (Salix) Genomes Reveals Novel Gene Organization in Sex-Linked Regions.</title>
        <authorList>
            <person name="Hyden B."/>
            <person name="Feng K."/>
            <person name="Yates T.B."/>
            <person name="Jawdy S."/>
            <person name="Cereghino C."/>
            <person name="Smart L.B."/>
            <person name="Muchero W."/>
        </authorList>
    </citation>
    <scope>NUCLEOTIDE SEQUENCE [LARGE SCALE GENOMIC DNA]</scope>
    <source>
        <tissue evidence="2">Shoot tip</tissue>
    </source>
</reference>
<evidence type="ECO:0000256" key="1">
    <source>
        <dbReference type="SAM" id="MobiDB-lite"/>
    </source>
</evidence>
<feature type="region of interest" description="Disordered" evidence="1">
    <location>
        <begin position="1"/>
        <end position="44"/>
    </location>
</feature>
<comment type="caution">
    <text evidence="2">The sequence shown here is derived from an EMBL/GenBank/DDBJ whole genome shotgun (WGS) entry which is preliminary data.</text>
</comment>
<feature type="compositionally biased region" description="Polar residues" evidence="1">
    <location>
        <begin position="8"/>
        <end position="17"/>
    </location>
</feature>
<keyword evidence="3" id="KW-1185">Reference proteome</keyword>
<feature type="compositionally biased region" description="Polar residues" evidence="1">
    <location>
        <begin position="34"/>
        <end position="44"/>
    </location>
</feature>
<protein>
    <submittedName>
        <fullName evidence="2">Uncharacterized protein</fullName>
    </submittedName>
</protein>